<name>A0ACC0WFC4_9STRA</name>
<organism evidence="1 2">
    <name type="scientific">Peronosclerospora sorghi</name>
    <dbReference type="NCBI Taxonomy" id="230839"/>
    <lineage>
        <taxon>Eukaryota</taxon>
        <taxon>Sar</taxon>
        <taxon>Stramenopiles</taxon>
        <taxon>Oomycota</taxon>
        <taxon>Peronosporomycetes</taxon>
        <taxon>Peronosporales</taxon>
        <taxon>Peronosporaceae</taxon>
        <taxon>Peronosclerospora</taxon>
    </lineage>
</organism>
<gene>
    <name evidence="1" type="ORF">PsorP6_012343</name>
</gene>
<evidence type="ECO:0000313" key="1">
    <source>
        <dbReference type="EMBL" id="KAI9917543.1"/>
    </source>
</evidence>
<dbReference type="EMBL" id="CM047592">
    <property type="protein sequence ID" value="KAI9917543.1"/>
    <property type="molecule type" value="Genomic_DNA"/>
</dbReference>
<reference evidence="1 2" key="1">
    <citation type="journal article" date="2022" name="bioRxiv">
        <title>The genome of the oomycete Peronosclerospora sorghi, a cosmopolitan pathogen of maize and sorghum, is inflated with dispersed pseudogenes.</title>
        <authorList>
            <person name="Fletcher K."/>
            <person name="Martin F."/>
            <person name="Isakeit T."/>
            <person name="Cavanaugh K."/>
            <person name="Magill C."/>
            <person name="Michelmore R."/>
        </authorList>
    </citation>
    <scope>NUCLEOTIDE SEQUENCE [LARGE SCALE GENOMIC DNA]</scope>
    <source>
        <strain evidence="1">P6</strain>
    </source>
</reference>
<protein>
    <submittedName>
        <fullName evidence="1">Uncharacterized protein</fullName>
    </submittedName>
</protein>
<sequence length="481" mass="52655">MAARVHGQSDFSVLANPIVTVGETNRVLYDKFTSFEEDQTLFEYFLVKGVAYVIQTSRSGNGSPVKQCLNLDVVPHVNSIVAALNSAKAVSSIVAADGSKHPCPREDSFKVEVNGIQFGVCFSASSGFTMFGEDLDIKVKYLEKHVAIPELAHDESHSDCKSVASPSPVTSIGKSFLTGDPILDEERSLDGAFDLVVGGKCTCLSTPRPCIFLHGLGVLKEKKNNTNFHEYWGNISEHSPCCSSMHYAQLNTVNNSWTSHIQQQKVCDRVMAVSETSDGSTISDTIIVTHSMGGLMMAGALANKKCKLASSSTWVSTAAPMFGSMASDYFQASCKAETNVFMEKFAQSTKLCPPDDGIKSLAYMNESYSNPWLDKQFKAAQRAFRKNVYAVMCSDSFSGILSIYQAGFWILGTVVSHKSLSNDGMVEYISCAGGFPPSKFSNNYRDRFYVTQLNHHDMAFRGGDALLDSSKMPLKWFECLM</sequence>
<evidence type="ECO:0000313" key="2">
    <source>
        <dbReference type="Proteomes" id="UP001163321"/>
    </source>
</evidence>
<comment type="caution">
    <text evidence="1">The sequence shown here is derived from an EMBL/GenBank/DDBJ whole genome shotgun (WGS) entry which is preliminary data.</text>
</comment>
<keyword evidence="2" id="KW-1185">Reference proteome</keyword>
<proteinExistence type="predicted"/>
<accession>A0ACC0WFC4</accession>
<dbReference type="Proteomes" id="UP001163321">
    <property type="component" value="Chromosome 13"/>
</dbReference>